<dbReference type="EMBL" id="CAACVR010000034">
    <property type="protein sequence ID" value="VEU23151.1"/>
    <property type="molecule type" value="Genomic_DNA"/>
</dbReference>
<evidence type="ECO:0000256" key="6">
    <source>
        <dbReference type="ARBA" id="ARBA00022438"/>
    </source>
</evidence>
<dbReference type="Pfam" id="PF16189">
    <property type="entry name" value="Creatinase_N_2"/>
    <property type="match status" value="1"/>
</dbReference>
<dbReference type="EC" id="3.4.11.9" evidence="5"/>
<organism evidence="16 17">
    <name type="scientific">Brettanomyces naardenensis</name>
    <name type="common">Yeast</name>
    <dbReference type="NCBI Taxonomy" id="13370"/>
    <lineage>
        <taxon>Eukaryota</taxon>
        <taxon>Fungi</taxon>
        <taxon>Dikarya</taxon>
        <taxon>Ascomycota</taxon>
        <taxon>Saccharomycotina</taxon>
        <taxon>Pichiomycetes</taxon>
        <taxon>Pichiales</taxon>
        <taxon>Pichiaceae</taxon>
        <taxon>Brettanomyces</taxon>
    </lineage>
</organism>
<keyword evidence="6" id="KW-0031">Aminopeptidase</keyword>
<evidence type="ECO:0000259" key="13">
    <source>
        <dbReference type="Pfam" id="PF00557"/>
    </source>
</evidence>
<dbReference type="Pfam" id="PF16188">
    <property type="entry name" value="Peptidase_M24_C"/>
    <property type="match status" value="1"/>
</dbReference>
<feature type="domain" description="Peptidase M24" evidence="13">
    <location>
        <begin position="411"/>
        <end position="625"/>
    </location>
</feature>
<feature type="compositionally biased region" description="Basic and acidic residues" evidence="12">
    <location>
        <begin position="48"/>
        <end position="68"/>
    </location>
</feature>
<keyword evidence="7" id="KW-0963">Cytoplasm</keyword>
<evidence type="ECO:0000256" key="7">
    <source>
        <dbReference type="ARBA" id="ARBA00022490"/>
    </source>
</evidence>
<evidence type="ECO:0000256" key="5">
    <source>
        <dbReference type="ARBA" id="ARBA00012574"/>
    </source>
</evidence>
<dbReference type="GO" id="GO:0046872">
    <property type="term" value="F:metal ion binding"/>
    <property type="evidence" value="ECO:0007669"/>
    <property type="project" value="UniProtKB-KW"/>
</dbReference>
<dbReference type="InterPro" id="IPR050422">
    <property type="entry name" value="X-Pro_aminopeptidase_P"/>
</dbReference>
<evidence type="ECO:0000256" key="12">
    <source>
        <dbReference type="SAM" id="MobiDB-lite"/>
    </source>
</evidence>
<dbReference type="Pfam" id="PF00557">
    <property type="entry name" value="Peptidase_M24"/>
    <property type="match status" value="1"/>
</dbReference>
<evidence type="ECO:0000259" key="14">
    <source>
        <dbReference type="Pfam" id="PF01321"/>
    </source>
</evidence>
<dbReference type="CDD" id="cd01085">
    <property type="entry name" value="APP"/>
    <property type="match status" value="1"/>
</dbReference>
<name>A0A448YQH3_BRENA</name>
<feature type="region of interest" description="Disordered" evidence="12">
    <location>
        <begin position="1"/>
        <end position="73"/>
    </location>
</feature>
<keyword evidence="11" id="KW-0464">Manganese</keyword>
<evidence type="ECO:0000256" key="3">
    <source>
        <dbReference type="ARBA" id="ARBA00004496"/>
    </source>
</evidence>
<comment type="similarity">
    <text evidence="4">Belongs to the peptidase M24B family.</text>
</comment>
<dbReference type="InterPro" id="IPR000994">
    <property type="entry name" value="Pept_M24"/>
</dbReference>
<dbReference type="Pfam" id="PF01321">
    <property type="entry name" value="Creatinase_N"/>
    <property type="match status" value="1"/>
</dbReference>
<evidence type="ECO:0000256" key="1">
    <source>
        <dbReference type="ARBA" id="ARBA00001424"/>
    </source>
</evidence>
<keyword evidence="8" id="KW-0645">Protease</keyword>
<dbReference type="PANTHER" id="PTHR43763:SF6">
    <property type="entry name" value="XAA-PRO AMINOPEPTIDASE 1"/>
    <property type="match status" value="1"/>
</dbReference>
<dbReference type="Proteomes" id="UP000290900">
    <property type="component" value="Unassembled WGS sequence"/>
</dbReference>
<dbReference type="OrthoDB" id="9995434at2759"/>
<dbReference type="InterPro" id="IPR033740">
    <property type="entry name" value="Pept_M24B"/>
</dbReference>
<keyword evidence="17" id="KW-1185">Reference proteome</keyword>
<protein>
    <recommendedName>
        <fullName evidence="5">Xaa-Pro aminopeptidase</fullName>
        <ecNumber evidence="5">3.4.11.9</ecNumber>
    </recommendedName>
</protein>
<dbReference type="GO" id="GO:0070006">
    <property type="term" value="F:metalloaminopeptidase activity"/>
    <property type="evidence" value="ECO:0007669"/>
    <property type="project" value="InterPro"/>
</dbReference>
<dbReference type="InParanoid" id="A0A448YQH3"/>
<feature type="domain" description="Creatinase N-terminal" evidence="14">
    <location>
        <begin position="79"/>
        <end position="219"/>
    </location>
</feature>
<dbReference type="SUPFAM" id="SSF55920">
    <property type="entry name" value="Creatinase/aminopeptidase"/>
    <property type="match status" value="1"/>
</dbReference>
<dbReference type="Gene3D" id="3.90.230.10">
    <property type="entry name" value="Creatinase/methionine aminopeptidase superfamily"/>
    <property type="match status" value="1"/>
</dbReference>
<keyword evidence="9" id="KW-0479">Metal-binding</keyword>
<dbReference type="PANTHER" id="PTHR43763">
    <property type="entry name" value="XAA-PRO AMINOPEPTIDASE 1"/>
    <property type="match status" value="1"/>
</dbReference>
<dbReference type="GO" id="GO:0005737">
    <property type="term" value="C:cytoplasm"/>
    <property type="evidence" value="ECO:0007669"/>
    <property type="project" value="UniProtKB-SubCell"/>
</dbReference>
<comment type="cofactor">
    <cofactor evidence="2">
        <name>Mn(2+)</name>
        <dbReference type="ChEBI" id="CHEBI:29035"/>
    </cofactor>
</comment>
<dbReference type="SUPFAM" id="SSF53092">
    <property type="entry name" value="Creatinase/prolidase N-terminal domain"/>
    <property type="match status" value="1"/>
</dbReference>
<evidence type="ECO:0000256" key="8">
    <source>
        <dbReference type="ARBA" id="ARBA00022670"/>
    </source>
</evidence>
<proteinExistence type="inferred from homology"/>
<reference evidence="16 17" key="1">
    <citation type="submission" date="2018-12" db="EMBL/GenBank/DDBJ databases">
        <authorList>
            <person name="Tiukova I."/>
            <person name="Dainat J."/>
        </authorList>
    </citation>
    <scope>NUCLEOTIDE SEQUENCE [LARGE SCALE GENOMIC DNA]</scope>
</reference>
<sequence>MTITRSESHSHRSGYSSPAGSPRRCQSEEVVPPPTGGAEETDGNGSDAPHDTTLHHEDNDSHLPHDSADTTGGTSAAITALRLQMKAHNLAAYIIPSEDAHQSEYTSPVDQRRSFISGFTGSAGIAVVTRDVTCMNQVPEGLAALSTDGRYFTQASHELDFNWRLLKQGVEGEPTWQEWSIEQAIQQSLDSGKETRIGIDPRMITYQEIKSFQSLLNDSLSSHPNASVKIVPIRDNLVDAVWNDKPKRVFNPVLQLSEIYTGESTVSKISRLREKYFSKYGSETMVLNALDEIAWLLNLRGSDIEFNPLFYSYLMIQGDKLTLYTDKHDRFKELSEYLESINCQLKGYDEIWTDLRRISSELHERKENLIVTKASTWKMVNCNLAKNFVIVPSPIQEMKEIKNETELEGQRKAQIKDGFALVRYFSWLDYKMNAEHEFITEYDAGLQLLEFRSELDDFKGLSFETISSTGSNGAIIHYAPKPNDCSLVNPNKLYLCDSGSQFLEGTTDTTRTLHFGTPTQEEIDNYTLVLKGQIALAELKFPEGLTGYQIDCIARQYLWSHGLDYAHGTGHGVDSYGPVHSMGVGIGFRAYCNDNTVKAGHLISDEPGYYKPDHYGIRLENMIICKYDEEQEKTFNGKRFLKFETVTKVPYCRRLINIKMLSEKEKEWLNEFHKSIWDLYGGRFRKRTWEAVWLARETSPL</sequence>
<dbReference type="FunFam" id="3.40.350.10:FF:000015">
    <property type="entry name" value="Xaa-Pro aminopeptidase app-1"/>
    <property type="match status" value="1"/>
</dbReference>
<dbReference type="InterPro" id="IPR029149">
    <property type="entry name" value="Creatin/AminoP/Spt16_N"/>
</dbReference>
<dbReference type="Gene3D" id="3.40.350.10">
    <property type="entry name" value="Creatinase/prolidase N-terminal domain"/>
    <property type="match status" value="2"/>
</dbReference>
<evidence type="ECO:0000256" key="11">
    <source>
        <dbReference type="ARBA" id="ARBA00023211"/>
    </source>
</evidence>
<comment type="subcellular location">
    <subcellularLocation>
        <location evidence="3">Cytoplasm</location>
    </subcellularLocation>
</comment>
<dbReference type="GO" id="GO:0006508">
    <property type="term" value="P:proteolysis"/>
    <property type="evidence" value="ECO:0007669"/>
    <property type="project" value="UniProtKB-KW"/>
</dbReference>
<evidence type="ECO:0000256" key="10">
    <source>
        <dbReference type="ARBA" id="ARBA00022801"/>
    </source>
</evidence>
<accession>A0A448YQH3</accession>
<feature type="domain" description="Peptidase M24 C-terminal" evidence="15">
    <location>
        <begin position="640"/>
        <end position="701"/>
    </location>
</feature>
<evidence type="ECO:0000259" key="15">
    <source>
        <dbReference type="Pfam" id="PF16188"/>
    </source>
</evidence>
<dbReference type="STRING" id="13370.A0A448YQH3"/>
<keyword evidence="10" id="KW-0378">Hydrolase</keyword>
<evidence type="ECO:0000313" key="16">
    <source>
        <dbReference type="EMBL" id="VEU23151.1"/>
    </source>
</evidence>
<feature type="compositionally biased region" description="Basic and acidic residues" evidence="12">
    <location>
        <begin position="1"/>
        <end position="10"/>
    </location>
</feature>
<evidence type="ECO:0000256" key="4">
    <source>
        <dbReference type="ARBA" id="ARBA00008766"/>
    </source>
</evidence>
<gene>
    <name evidence="16" type="ORF">BRENAR_LOCUS3882</name>
</gene>
<dbReference type="FunCoup" id="A0A448YQH3">
    <property type="interactions" value="386"/>
</dbReference>
<comment type="catalytic activity">
    <reaction evidence="1">
        <text>Release of any N-terminal amino acid, including proline, that is linked to proline, even from a dipeptide or tripeptide.</text>
        <dbReference type="EC" id="3.4.11.9"/>
    </reaction>
</comment>
<evidence type="ECO:0000256" key="9">
    <source>
        <dbReference type="ARBA" id="ARBA00022723"/>
    </source>
</evidence>
<dbReference type="InterPro" id="IPR036005">
    <property type="entry name" value="Creatinase/aminopeptidase-like"/>
</dbReference>
<evidence type="ECO:0000256" key="2">
    <source>
        <dbReference type="ARBA" id="ARBA00001936"/>
    </source>
</evidence>
<dbReference type="FunFam" id="3.90.230.10:FF:000007">
    <property type="entry name" value="Xaa-Pro aminopeptidase P"/>
    <property type="match status" value="1"/>
</dbReference>
<dbReference type="AlphaFoldDB" id="A0A448YQH3"/>
<dbReference type="InterPro" id="IPR032416">
    <property type="entry name" value="Peptidase_M24_C"/>
</dbReference>
<dbReference type="InterPro" id="IPR000587">
    <property type="entry name" value="Creatinase_N"/>
</dbReference>
<evidence type="ECO:0000313" key="17">
    <source>
        <dbReference type="Proteomes" id="UP000290900"/>
    </source>
</evidence>